<evidence type="ECO:0000256" key="2">
    <source>
        <dbReference type="ARBA" id="ARBA00008729"/>
    </source>
</evidence>
<dbReference type="InterPro" id="IPR042429">
    <property type="entry name" value="SFR1"/>
</dbReference>
<evidence type="ECO:0000256" key="1">
    <source>
        <dbReference type="ARBA" id="ARBA00004123"/>
    </source>
</evidence>
<evidence type="ECO:0000313" key="13">
    <source>
        <dbReference type="Proteomes" id="UP000835206"/>
    </source>
</evidence>
<comment type="similarity">
    <text evidence="2">Belongs to the SFR1/MEI5 family.</text>
</comment>
<feature type="coiled-coil region" evidence="11">
    <location>
        <begin position="92"/>
        <end position="119"/>
    </location>
</feature>
<dbReference type="Proteomes" id="UP000835206">
    <property type="component" value="Chromosome 15"/>
</dbReference>
<dbReference type="GO" id="GO:0003713">
    <property type="term" value="F:transcription coactivator activity"/>
    <property type="evidence" value="ECO:0007669"/>
    <property type="project" value="InterPro"/>
</dbReference>
<accession>A0A9C6SLH0</accession>
<evidence type="ECO:0000256" key="4">
    <source>
        <dbReference type="ARBA" id="ARBA00022763"/>
    </source>
</evidence>
<keyword evidence="4" id="KW-0227">DNA damage</keyword>
<keyword evidence="6 11" id="KW-0175">Coiled coil</keyword>
<protein>
    <recommendedName>
        <fullName evidence="3">Swi5-dependent recombination DNA repair protein 1 homolog</fullName>
    </recommendedName>
    <alternativeName>
        <fullName evidence="10">Meiosis protein 5 homolog</fullName>
    </alternativeName>
</protein>
<proteinExistence type="inferred from homology"/>
<feature type="region of interest" description="Disordered" evidence="12">
    <location>
        <begin position="1"/>
        <end position="43"/>
    </location>
</feature>
<evidence type="ECO:0000256" key="5">
    <source>
        <dbReference type="ARBA" id="ARBA00023015"/>
    </source>
</evidence>
<dbReference type="PANTHER" id="PTHR28643:SF1">
    <property type="entry name" value="SWI5-DEPENDENT RECOMBINATION DNA REPAIR PROTEIN 1 HOMOLOG"/>
    <property type="match status" value="1"/>
</dbReference>
<evidence type="ECO:0000256" key="11">
    <source>
        <dbReference type="SAM" id="Coils"/>
    </source>
</evidence>
<keyword evidence="9" id="KW-0539">Nucleus</keyword>
<name>A0A9C6SLH0_BOMTE</name>
<keyword evidence="5" id="KW-0805">Transcription regulation</keyword>
<organism evidence="13 14">
    <name type="scientific">Bombus terrestris</name>
    <name type="common">Buff-tailed bumblebee</name>
    <name type="synonym">Apis terrestris</name>
    <dbReference type="NCBI Taxonomy" id="30195"/>
    <lineage>
        <taxon>Eukaryota</taxon>
        <taxon>Metazoa</taxon>
        <taxon>Ecdysozoa</taxon>
        <taxon>Arthropoda</taxon>
        <taxon>Hexapoda</taxon>
        <taxon>Insecta</taxon>
        <taxon>Pterygota</taxon>
        <taxon>Neoptera</taxon>
        <taxon>Endopterygota</taxon>
        <taxon>Hymenoptera</taxon>
        <taxon>Apocrita</taxon>
        <taxon>Aculeata</taxon>
        <taxon>Apoidea</taxon>
        <taxon>Anthophila</taxon>
        <taxon>Apidae</taxon>
        <taxon>Bombus</taxon>
        <taxon>Bombus</taxon>
    </lineage>
</organism>
<evidence type="ECO:0000256" key="12">
    <source>
        <dbReference type="SAM" id="MobiDB-lite"/>
    </source>
</evidence>
<dbReference type="Gene3D" id="6.10.140.1020">
    <property type="match status" value="1"/>
</dbReference>
<dbReference type="InterPro" id="IPR018468">
    <property type="entry name" value="SFR1/Mei5"/>
</dbReference>
<gene>
    <name evidence="14" type="primary">LOC100651505</name>
</gene>
<dbReference type="GeneID" id="100651505"/>
<dbReference type="Pfam" id="PF10376">
    <property type="entry name" value="Mei5"/>
    <property type="match status" value="1"/>
</dbReference>
<reference evidence="14" key="1">
    <citation type="submission" date="2025-08" db="UniProtKB">
        <authorList>
            <consortium name="RefSeq"/>
        </authorList>
    </citation>
    <scope>IDENTIFICATION</scope>
</reference>
<evidence type="ECO:0000256" key="3">
    <source>
        <dbReference type="ARBA" id="ARBA00014688"/>
    </source>
</evidence>
<evidence type="ECO:0000256" key="10">
    <source>
        <dbReference type="ARBA" id="ARBA00033234"/>
    </source>
</evidence>
<keyword evidence="8" id="KW-0234">DNA repair</keyword>
<dbReference type="GO" id="GO:0000724">
    <property type="term" value="P:double-strand break repair via homologous recombination"/>
    <property type="evidence" value="ECO:0007669"/>
    <property type="project" value="InterPro"/>
</dbReference>
<dbReference type="AlphaFoldDB" id="A0A9C6SLH0"/>
<sequence>MICRNMSAKPLRNSKGVNKPFRSPFSTPQNNDKKDNISAPETSTYKTPLKVSVAKRLLFQQSPSPKKLYLDTENCNKEIDIEAKEKLYQTDLELLRKSIQEKEETIKILETELSYKKKNKAENLEDAIKKWTECCQSALIDYQKILQGGGQIVKMSEILSSFNINPDIVHFSINDDTFY</sequence>
<evidence type="ECO:0000256" key="8">
    <source>
        <dbReference type="ARBA" id="ARBA00023204"/>
    </source>
</evidence>
<evidence type="ECO:0000256" key="6">
    <source>
        <dbReference type="ARBA" id="ARBA00023054"/>
    </source>
</evidence>
<evidence type="ECO:0000256" key="9">
    <source>
        <dbReference type="ARBA" id="ARBA00023242"/>
    </source>
</evidence>
<dbReference type="RefSeq" id="XP_048268414.1">
    <property type="nucleotide sequence ID" value="XM_048412457.1"/>
</dbReference>
<keyword evidence="13" id="KW-1185">Reference proteome</keyword>
<dbReference type="OrthoDB" id="10051617at2759"/>
<dbReference type="GO" id="GO:0032798">
    <property type="term" value="C:Swi5-Sfr1 complex"/>
    <property type="evidence" value="ECO:0007669"/>
    <property type="project" value="InterPro"/>
</dbReference>
<comment type="subcellular location">
    <subcellularLocation>
        <location evidence="1">Nucleus</location>
    </subcellularLocation>
</comment>
<evidence type="ECO:0000256" key="7">
    <source>
        <dbReference type="ARBA" id="ARBA00023163"/>
    </source>
</evidence>
<evidence type="ECO:0000313" key="14">
    <source>
        <dbReference type="RefSeq" id="XP_048268414.1"/>
    </source>
</evidence>
<dbReference type="PANTHER" id="PTHR28643">
    <property type="entry name" value="SWI5-DEPENDENT RECOMBINATION DNA REPAIR PROTEIN 1 HOMOLOG"/>
    <property type="match status" value="1"/>
</dbReference>
<keyword evidence="7" id="KW-0804">Transcription</keyword>